<reference evidence="7" key="1">
    <citation type="submission" date="2009-08" db="EMBL/GenBank/DDBJ databases">
        <title>Annotation of Salpingoeca rosetta.</title>
        <authorList>
            <consortium name="The Broad Institute Genome Sequencing Platform"/>
            <person name="Russ C."/>
            <person name="Cuomo C."/>
            <person name="Burger G."/>
            <person name="Gray M.W."/>
            <person name="Holland P.W.H."/>
            <person name="King N."/>
            <person name="Lang F.B.F."/>
            <person name="Roger A.J."/>
            <person name="Ruiz-Trillo I."/>
            <person name="Young S.K."/>
            <person name="Zeng Q."/>
            <person name="Gargeya S."/>
            <person name="Alvarado L."/>
            <person name="Berlin A."/>
            <person name="Chapman S.B."/>
            <person name="Chen Z."/>
            <person name="Freedman E."/>
            <person name="Gellesch M."/>
            <person name="Goldberg J."/>
            <person name="Griggs A."/>
            <person name="Gujja S."/>
            <person name="Heilman E."/>
            <person name="Heiman D."/>
            <person name="Howarth C."/>
            <person name="Mehta T."/>
            <person name="Neiman D."/>
            <person name="Pearson M."/>
            <person name="Roberts A."/>
            <person name="Saif S."/>
            <person name="Shea T."/>
            <person name="Shenoy N."/>
            <person name="Sisk P."/>
            <person name="Stolte C."/>
            <person name="Sykes S."/>
            <person name="White J."/>
            <person name="Yandava C."/>
            <person name="Haas B."/>
            <person name="Nusbaum C."/>
            <person name="Birren B."/>
        </authorList>
    </citation>
    <scope>NUCLEOTIDE SEQUENCE [LARGE SCALE GENOMIC DNA]</scope>
    <source>
        <strain evidence="7">ATCC 50818</strain>
    </source>
</reference>
<dbReference type="InterPro" id="IPR050122">
    <property type="entry name" value="RTK"/>
</dbReference>
<name>F2TVH9_SALR5</name>
<dbReference type="GO" id="GO:0004714">
    <property type="term" value="F:transmembrane receptor protein tyrosine kinase activity"/>
    <property type="evidence" value="ECO:0007669"/>
    <property type="project" value="TreeGrafter"/>
</dbReference>
<dbReference type="GO" id="GO:0043235">
    <property type="term" value="C:receptor complex"/>
    <property type="evidence" value="ECO:0007669"/>
    <property type="project" value="TreeGrafter"/>
</dbReference>
<dbReference type="Pfam" id="PF01094">
    <property type="entry name" value="ANF_receptor"/>
    <property type="match status" value="1"/>
</dbReference>
<dbReference type="GO" id="GO:0005524">
    <property type="term" value="F:ATP binding"/>
    <property type="evidence" value="ECO:0007669"/>
    <property type="project" value="InterPro"/>
</dbReference>
<feature type="domain" description="Protein kinase" evidence="6">
    <location>
        <begin position="743"/>
        <end position="1008"/>
    </location>
</feature>
<keyword evidence="7" id="KW-0418">Kinase</keyword>
<keyword evidence="2" id="KW-0812">Transmembrane</keyword>
<dbReference type="GeneID" id="16067578"/>
<dbReference type="SUPFAM" id="SSF56112">
    <property type="entry name" value="Protein kinase-like (PK-like)"/>
    <property type="match status" value="1"/>
</dbReference>
<feature type="region of interest" description="Disordered" evidence="5">
    <location>
        <begin position="1260"/>
        <end position="1288"/>
    </location>
</feature>
<feature type="region of interest" description="Disordered" evidence="5">
    <location>
        <begin position="1406"/>
        <end position="1441"/>
    </location>
</feature>
<dbReference type="RefSeq" id="XP_004998647.1">
    <property type="nucleotide sequence ID" value="XM_004998590.1"/>
</dbReference>
<dbReference type="InParanoid" id="F2TVH9"/>
<keyword evidence="8" id="KW-1185">Reference proteome</keyword>
<comment type="subcellular location">
    <subcellularLocation>
        <location evidence="1">Membrane</location>
    </subcellularLocation>
</comment>
<dbReference type="InterPro" id="IPR001245">
    <property type="entry name" value="Ser-Thr/Tyr_kinase_cat_dom"/>
</dbReference>
<dbReference type="PANTHER" id="PTHR24416">
    <property type="entry name" value="TYROSINE-PROTEIN KINASE RECEPTOR"/>
    <property type="match status" value="1"/>
</dbReference>
<feature type="compositionally biased region" description="Low complexity" evidence="5">
    <location>
        <begin position="1420"/>
        <end position="1441"/>
    </location>
</feature>
<dbReference type="Gene3D" id="3.40.50.2300">
    <property type="match status" value="2"/>
</dbReference>
<dbReference type="EMBL" id="GL832955">
    <property type="protein sequence ID" value="EGD72075.1"/>
    <property type="molecule type" value="Genomic_DNA"/>
</dbReference>
<dbReference type="PROSITE" id="PS50011">
    <property type="entry name" value="PROTEIN_KINASE_DOM"/>
    <property type="match status" value="1"/>
</dbReference>
<dbReference type="STRING" id="946362.F2TVH9"/>
<dbReference type="GO" id="GO:0007169">
    <property type="term" value="P:cell surface receptor protein tyrosine kinase signaling pathway"/>
    <property type="evidence" value="ECO:0007669"/>
    <property type="project" value="TreeGrafter"/>
</dbReference>
<feature type="region of interest" description="Disordered" evidence="5">
    <location>
        <begin position="1459"/>
        <end position="1526"/>
    </location>
</feature>
<feature type="compositionally biased region" description="Low complexity" evidence="5">
    <location>
        <begin position="1049"/>
        <end position="1058"/>
    </location>
</feature>
<dbReference type="SUPFAM" id="SSF53822">
    <property type="entry name" value="Periplasmic binding protein-like I"/>
    <property type="match status" value="1"/>
</dbReference>
<sequence length="1554" mass="167072">MLQHTQMIATPLHPRPLLGQRSTATALSMTTAHTNILRGGTYTLQRHTLRAAITAANETTTGLVYYAKDMGVSPVPVLLLHPSNPEMFPHSQSPVALDTIFAFGRSNPAYATAFAPFNALRTAALEFFAARFPHIRLNPRVTDTFAVPCDEQLYGEAQRVPDAVIGTGPGTCIPEFGRVVARDGVPLLVPGLPNTELSDKGTYPTLFRLGTTTAVYTHILAHMLEDLGASCVSMVYNADGGELAETFFVLAQAEGLEVRLHLPFHSASSTSAVLDSIIAADSQHVLVSGHGVEVIDLLEEAHGRGMLQPPWVWIIAGPSVTFSAFPPYVVEALDGILLTTTPGPACTSPIGKEFLAFESSSQHTTFTAETASHAFYLQFVDAINAYVHAVDATRYTFGFEFDQQRRRAAVLQGLRAFAPGSPLPGIGDPHVQFDGNQDAFGTLQPAFLINSTFHPLSAATIDQDFTIDEAARALVPIQSACRAPVTLAPVGDDAGTGGGGGGASTLSSGLAALYASVLVLAALIIVATGMAVEQRRRAKRKTAMRTHDFRAELEEMQLTHRGIVPAELKRQHIQIENKLGEGFFSQVWKGTLMRPPQHLIQRQRQQAGTTATATALDTRAMRHRTSFSSTNTGHRLPRRVSWVHGGPNNDNSNHDGGGGGGGGGASHIGDGDVGGEGWKQEPLAVSQTPIVTGDEHSDGGDDSDDSNSITFSSSDGDDDDAWGGETWGGETWGCDEKHHDAAYNVADDAGSGGVGCCQRGSWLRRLFSALAALVSRWHNRATAIGDTALPVAVKMTRAFPDGTYDDTNLRYEAASLAQFRHCKNIVQLLGVVTAGDQPMLLVLEYCEHGALDSFLQRYTLRRQLDWATKLKMARDIARGMRAISISTAGALHMDLAARNVLDHQYYEMHQEKIIPVRWTAPEVLNLQRFSTASDVWSYGIVLFEIATNACEKPYSSMSNTAVVEAVSSGHRLPCPACCPLEVYGLMLQCWMADPQERPSFADIAHTLTSTMRTVAAGRELQGTLHITGTQMALGGRGSRGSCAVGSGCGSSSGTDSVGRNSIVSGPQKRGSDSAAVSWDGGSGADAVDVAMQQEQQEQQEQQQQQQHQTSATPVAPVMCAGPNIAQPQQQCYVQHQQIFFPSDNQQHQQQYQYQQRADGSPLVPPRDVVNIMSKLKQQGFAMHRHDAPQHLRPTSVPMIAHVSHSSSSNPSTGYGSTFVSDGEYATMQGQRTRRVSINNSRHDSKRGSVLYARTSVSSALQSQQWHQQHQHQQSQQQQQQHPQASVGHAPAMAIAPQRHDLGARIHIDDIPTGGGVTDQEEAYTSLQHLPRHGALHFQQQHLTTARPSIDARAPTITAATPTVMPATATLTHTLQHQPVLSYQASRVVDPEQASRAFKTRLPRPSAVHRLASPPPPLPESFPRSRSPPTTTTTKTAAAAGAATTATIATTTEATRAALGRERVPGKEVQQPLQHKCASRNGTSTAPPDLPHFPEHNSARHEPAPSPTALPHAAAVDRVSTASSVSTPRPPAAFDFALFHSNLAASLSFTSDSEA</sequence>
<feature type="compositionally biased region" description="Basic and acidic residues" evidence="5">
    <location>
        <begin position="1491"/>
        <end position="1502"/>
    </location>
</feature>
<evidence type="ECO:0000313" key="7">
    <source>
        <dbReference type="EMBL" id="EGD72075.1"/>
    </source>
</evidence>
<dbReference type="InterPro" id="IPR011009">
    <property type="entry name" value="Kinase-like_dom_sf"/>
</dbReference>
<dbReference type="Gene3D" id="1.10.510.10">
    <property type="entry name" value="Transferase(Phosphotransferase) domain 1"/>
    <property type="match status" value="1"/>
</dbReference>
<dbReference type="InterPro" id="IPR028082">
    <property type="entry name" value="Peripla_BP_I"/>
</dbReference>
<keyword evidence="4" id="KW-0472">Membrane</keyword>
<gene>
    <name evidence="7" type="ORF">PTSG_00092</name>
</gene>
<evidence type="ECO:0000256" key="5">
    <source>
        <dbReference type="SAM" id="MobiDB-lite"/>
    </source>
</evidence>
<dbReference type="InterPro" id="IPR000719">
    <property type="entry name" value="Prot_kinase_dom"/>
</dbReference>
<evidence type="ECO:0000313" key="8">
    <source>
        <dbReference type="Proteomes" id="UP000007799"/>
    </source>
</evidence>
<organism evidence="8">
    <name type="scientific">Salpingoeca rosetta (strain ATCC 50818 / BSB-021)</name>
    <dbReference type="NCBI Taxonomy" id="946362"/>
    <lineage>
        <taxon>Eukaryota</taxon>
        <taxon>Choanoflagellata</taxon>
        <taxon>Craspedida</taxon>
        <taxon>Salpingoecidae</taxon>
        <taxon>Salpingoeca</taxon>
    </lineage>
</organism>
<dbReference type="Proteomes" id="UP000007799">
    <property type="component" value="Unassembled WGS sequence"/>
</dbReference>
<protein>
    <submittedName>
        <fullName evidence="7">TK/EPH protein kinase</fullName>
    </submittedName>
</protein>
<dbReference type="Pfam" id="PF07714">
    <property type="entry name" value="PK_Tyr_Ser-Thr"/>
    <property type="match status" value="1"/>
</dbReference>
<dbReference type="PRINTS" id="PR00109">
    <property type="entry name" value="TYRKINASE"/>
</dbReference>
<dbReference type="PANTHER" id="PTHR24416:SF623">
    <property type="entry name" value="PROTEIN KINASE DOMAIN-CONTAINING PROTEIN"/>
    <property type="match status" value="1"/>
</dbReference>
<feature type="region of interest" description="Disordered" evidence="5">
    <location>
        <begin position="1049"/>
        <end position="1083"/>
    </location>
</feature>
<keyword evidence="7" id="KW-0808">Transferase</keyword>
<dbReference type="KEGG" id="sre:PTSG_00092"/>
<feature type="compositionally biased region" description="Low complexity" evidence="5">
    <location>
        <begin position="602"/>
        <end position="618"/>
    </location>
</feature>
<feature type="compositionally biased region" description="Gly residues" evidence="5">
    <location>
        <begin position="655"/>
        <end position="677"/>
    </location>
</feature>
<feature type="region of interest" description="Disordered" evidence="5">
    <location>
        <begin position="602"/>
        <end position="727"/>
    </location>
</feature>
<evidence type="ECO:0000259" key="6">
    <source>
        <dbReference type="PROSITE" id="PS50011"/>
    </source>
</evidence>
<dbReference type="CDD" id="cd00192">
    <property type="entry name" value="PTKc"/>
    <property type="match status" value="1"/>
</dbReference>
<proteinExistence type="predicted"/>
<feature type="compositionally biased region" description="Low complexity" evidence="5">
    <location>
        <begin position="1261"/>
        <end position="1283"/>
    </location>
</feature>
<evidence type="ECO:0000256" key="2">
    <source>
        <dbReference type="ARBA" id="ARBA00022692"/>
    </source>
</evidence>
<evidence type="ECO:0000256" key="4">
    <source>
        <dbReference type="ARBA" id="ARBA00023136"/>
    </source>
</evidence>
<evidence type="ECO:0000256" key="3">
    <source>
        <dbReference type="ARBA" id="ARBA00022989"/>
    </source>
</evidence>
<dbReference type="GO" id="GO:0005886">
    <property type="term" value="C:plasma membrane"/>
    <property type="evidence" value="ECO:0007669"/>
    <property type="project" value="TreeGrafter"/>
</dbReference>
<accession>F2TVH9</accession>
<evidence type="ECO:0000256" key="1">
    <source>
        <dbReference type="ARBA" id="ARBA00004370"/>
    </source>
</evidence>
<dbReference type="eggNOG" id="KOG0196">
    <property type="taxonomic scope" value="Eukaryota"/>
</dbReference>
<dbReference type="InterPro" id="IPR001828">
    <property type="entry name" value="ANF_lig-bd_rcpt"/>
</dbReference>
<keyword evidence="3" id="KW-1133">Transmembrane helix</keyword>